<keyword evidence="2" id="KW-1185">Reference proteome</keyword>
<dbReference type="InterPro" id="IPR036515">
    <property type="entry name" value="Transposase_17_sf"/>
</dbReference>
<proteinExistence type="predicted"/>
<dbReference type="Proteomes" id="UP001597344">
    <property type="component" value="Unassembled WGS sequence"/>
</dbReference>
<feature type="non-terminal residue" evidence="1">
    <location>
        <position position="1"/>
    </location>
</feature>
<sequence length="107" mass="12654">SEPESRKEWMLDLFAKAAKTHNRNKEFQFWRYGNHPEEVYSNKFLWSKLDYIHLNPIRAGWVNKASHYIYSSASNYVEGNGILEITLADNPVIDVQSDNKFWNSLSW</sequence>
<organism evidence="1 2">
    <name type="scientific">Aquimarina celericrescens</name>
    <dbReference type="NCBI Taxonomy" id="1964542"/>
    <lineage>
        <taxon>Bacteria</taxon>
        <taxon>Pseudomonadati</taxon>
        <taxon>Bacteroidota</taxon>
        <taxon>Flavobacteriia</taxon>
        <taxon>Flavobacteriales</taxon>
        <taxon>Flavobacteriaceae</taxon>
        <taxon>Aquimarina</taxon>
    </lineage>
</organism>
<comment type="caution">
    <text evidence="1">The sequence shown here is derived from an EMBL/GenBank/DDBJ whole genome shotgun (WGS) entry which is preliminary data.</text>
</comment>
<accession>A0ABW5ASE6</accession>
<dbReference type="Gene3D" id="3.30.70.1290">
    <property type="entry name" value="Transposase IS200-like"/>
    <property type="match status" value="1"/>
</dbReference>
<evidence type="ECO:0000313" key="2">
    <source>
        <dbReference type="Proteomes" id="UP001597344"/>
    </source>
</evidence>
<dbReference type="EMBL" id="JBHUHY010000003">
    <property type="protein sequence ID" value="MFD2185913.1"/>
    <property type="molecule type" value="Genomic_DNA"/>
</dbReference>
<name>A0ABW5ASE6_9FLAO</name>
<gene>
    <name evidence="1" type="ORF">ACFSJT_03850</name>
</gene>
<evidence type="ECO:0000313" key="1">
    <source>
        <dbReference type="EMBL" id="MFD2185913.1"/>
    </source>
</evidence>
<reference evidence="2" key="1">
    <citation type="journal article" date="2019" name="Int. J. Syst. Evol. Microbiol.">
        <title>The Global Catalogue of Microorganisms (GCM) 10K type strain sequencing project: providing services to taxonomists for standard genome sequencing and annotation.</title>
        <authorList>
            <consortium name="The Broad Institute Genomics Platform"/>
            <consortium name="The Broad Institute Genome Sequencing Center for Infectious Disease"/>
            <person name="Wu L."/>
            <person name="Ma J."/>
        </authorList>
    </citation>
    <scope>NUCLEOTIDE SEQUENCE [LARGE SCALE GENOMIC DNA]</scope>
    <source>
        <strain evidence="2">DT92</strain>
    </source>
</reference>
<protein>
    <submittedName>
        <fullName evidence="1">Transposase</fullName>
    </submittedName>
</protein>